<comment type="caution">
    <text evidence="2">The sequence shown here is derived from an EMBL/GenBank/DDBJ whole genome shotgun (WGS) entry which is preliminary data.</text>
</comment>
<proteinExistence type="predicted"/>
<feature type="signal peptide" evidence="1">
    <location>
        <begin position="1"/>
        <end position="25"/>
    </location>
</feature>
<organism evidence="2 3">
    <name type="scientific">Macrosiphum euphorbiae</name>
    <name type="common">potato aphid</name>
    <dbReference type="NCBI Taxonomy" id="13131"/>
    <lineage>
        <taxon>Eukaryota</taxon>
        <taxon>Metazoa</taxon>
        <taxon>Ecdysozoa</taxon>
        <taxon>Arthropoda</taxon>
        <taxon>Hexapoda</taxon>
        <taxon>Insecta</taxon>
        <taxon>Pterygota</taxon>
        <taxon>Neoptera</taxon>
        <taxon>Paraneoptera</taxon>
        <taxon>Hemiptera</taxon>
        <taxon>Sternorrhyncha</taxon>
        <taxon>Aphidomorpha</taxon>
        <taxon>Aphidoidea</taxon>
        <taxon>Aphididae</taxon>
        <taxon>Macrosiphini</taxon>
        <taxon>Macrosiphum</taxon>
    </lineage>
</organism>
<reference evidence="2 3" key="1">
    <citation type="submission" date="2023-01" db="EMBL/GenBank/DDBJ databases">
        <authorList>
            <person name="Whitehead M."/>
        </authorList>
    </citation>
    <scope>NUCLEOTIDE SEQUENCE [LARGE SCALE GENOMIC DNA]</scope>
</reference>
<name>A0AAV0XRL0_9HEMI</name>
<evidence type="ECO:0000256" key="1">
    <source>
        <dbReference type="SAM" id="SignalP"/>
    </source>
</evidence>
<evidence type="ECO:0000313" key="2">
    <source>
        <dbReference type="EMBL" id="CAI6371135.1"/>
    </source>
</evidence>
<dbReference type="Proteomes" id="UP001160148">
    <property type="component" value="Unassembled WGS sequence"/>
</dbReference>
<protein>
    <submittedName>
        <fullName evidence="2">Uncharacterized protein</fullName>
    </submittedName>
</protein>
<dbReference type="EMBL" id="CARXXK010000782">
    <property type="protein sequence ID" value="CAI6371135.1"/>
    <property type="molecule type" value="Genomic_DNA"/>
</dbReference>
<keyword evidence="1" id="KW-0732">Signal</keyword>
<evidence type="ECO:0000313" key="3">
    <source>
        <dbReference type="Proteomes" id="UP001160148"/>
    </source>
</evidence>
<sequence length="277" mass="31624">MMMTEILKIGFVVLILWLVIRLFKKQDDSEGVSAKQPLVPLNFQRLTTLDQLNLLLYKLEELEQQNLSPCKTKLVSLADRLKKMNIFQMKSELLYKDELMQYERAIDWIKSPAEFRNRCGPPNFFSAYSPMTDSDIKRLAELTLPPVDITKTPVNPSRWSVASGESSLPVVDQWLADTICLMMEFLDMALNFKHMMISCICKDHFAEHGGLIEFLRRAIVVSAEEDTDADKTIFILDFMVPSSVALDRVPEVNATGLPIKPRRGFCCVPVKYTKPNA</sequence>
<dbReference type="AlphaFoldDB" id="A0AAV0XRL0"/>
<keyword evidence="3" id="KW-1185">Reference proteome</keyword>
<accession>A0AAV0XRL0</accession>
<feature type="chain" id="PRO_5043561368" evidence="1">
    <location>
        <begin position="26"/>
        <end position="277"/>
    </location>
</feature>
<gene>
    <name evidence="2" type="ORF">MEUPH1_LOCUS25175</name>
</gene>